<feature type="transmembrane region" description="Helical" evidence="7">
    <location>
        <begin position="207"/>
        <end position="229"/>
    </location>
</feature>
<comment type="subcellular location">
    <subcellularLocation>
        <location evidence="1">Membrane</location>
        <topology evidence="1">Multi-pass membrane protein</topology>
    </subcellularLocation>
</comment>
<dbReference type="GO" id="GO:0033573">
    <property type="term" value="C:high-affinity iron permease complex"/>
    <property type="evidence" value="ECO:0007669"/>
    <property type="project" value="InterPro"/>
</dbReference>
<feature type="transmembrane region" description="Helical" evidence="7">
    <location>
        <begin position="86"/>
        <end position="107"/>
    </location>
</feature>
<dbReference type="AlphaFoldDB" id="B3KYD1"/>
<proteinExistence type="inferred from homology"/>
<evidence type="ECO:0000256" key="4">
    <source>
        <dbReference type="ARBA" id="ARBA00022692"/>
    </source>
</evidence>
<evidence type="ECO:0000256" key="5">
    <source>
        <dbReference type="ARBA" id="ARBA00022989"/>
    </source>
</evidence>
<dbReference type="PANTHER" id="PTHR31632">
    <property type="entry name" value="IRON TRANSPORTER FTH1"/>
    <property type="match status" value="1"/>
</dbReference>
<reference evidence="8" key="1">
    <citation type="submission" date="2006-06" db="EMBL/GenBank/DDBJ databases">
        <title>Cloning and molecular analysis of high affinity iron permease gene from Rhizomucor miehei and Rhizomucor pusillus.</title>
        <authorList>
            <person name="Nyilasi I."/>
            <person name="Papp T."/>
            <person name="Nagy E."/>
            <person name="Vagvolgyi C."/>
        </authorList>
    </citation>
    <scope>NUCLEOTIDE SEQUENCE</scope>
    <source>
        <strain evidence="8">CBS 360.92</strain>
    </source>
</reference>
<keyword evidence="3" id="KW-0406">Ion transport</keyword>
<accession>B3KYD1</accession>
<keyword evidence="3" id="KW-0408">Iron</keyword>
<evidence type="ECO:0000256" key="3">
    <source>
        <dbReference type="ARBA" id="ARBA00022496"/>
    </source>
</evidence>
<feature type="transmembrane region" description="Helical" evidence="7">
    <location>
        <begin position="176"/>
        <end position="195"/>
    </location>
</feature>
<feature type="transmembrane region" description="Helical" evidence="7">
    <location>
        <begin position="143"/>
        <end position="164"/>
    </location>
</feature>
<dbReference type="PANTHER" id="PTHR31632:SF2">
    <property type="entry name" value="PLASMA MEMBRANE IRON PERMEASE"/>
    <property type="match status" value="1"/>
</dbReference>
<keyword evidence="5 7" id="KW-1133">Transmembrane helix</keyword>
<comment type="similarity">
    <text evidence="2">Belongs to the oxidase-dependent Fe transporter (OFeT) (TC 9.A.10.1) family.</text>
</comment>
<gene>
    <name evidence="8" type="primary">high affinity iron permease</name>
</gene>
<dbReference type="Pfam" id="PF03239">
    <property type="entry name" value="FTR1"/>
    <property type="match status" value="1"/>
</dbReference>
<evidence type="ECO:0000256" key="2">
    <source>
        <dbReference type="ARBA" id="ARBA00008333"/>
    </source>
</evidence>
<keyword evidence="3" id="KW-0410">Iron transport</keyword>
<name>B3KYD1_RHIMI</name>
<organism evidence="8">
    <name type="scientific">Rhizomucor miehei</name>
    <dbReference type="NCBI Taxonomy" id="4839"/>
    <lineage>
        <taxon>Eukaryota</taxon>
        <taxon>Fungi</taxon>
        <taxon>Fungi incertae sedis</taxon>
        <taxon>Mucoromycota</taxon>
        <taxon>Mucoromycotina</taxon>
        <taxon>Mucoromycetes</taxon>
        <taxon>Mucorales</taxon>
        <taxon>Lichtheimiaceae</taxon>
        <taxon>Rhizomucor</taxon>
    </lineage>
</organism>
<sequence length="382" mass="42789">MSQDLFDVPIFFIIFRETTEAAIIVSVLLSFLRKIFDTTTPVYKRLRNQVWIGSALGLFICLCIGAAFIAVWYTVLNDIWGNSEDIWEGVFSLIAVIMITVMGLAMLRTERMQEKWKIKLAKAMETDALQRERKTWKVRMQRYSFFVLPFVTVLREGLEAVVFIGGVSLNVQAKSIPIAAIMGFICGCLVGFIIYRGGSMLKLRFFFIFSTVILYLVAAGLMSKAVGYFEQYAWNQVIGGEAAEEGGDVITYKVTTAVWHVSWGDPELNVDTNGGWQIFNAILGWNNTATIGTIVSYCGYWILVAIALVYMFYKERKRAIEKAERGEVDEIGDIALENAKKYVDQNEGIIVATDVKEGRDIEEAGVVETGPVSGEKKQGVKA</sequence>
<dbReference type="InterPro" id="IPR004923">
    <property type="entry name" value="FTR1/Fip1/EfeU"/>
</dbReference>
<evidence type="ECO:0000256" key="1">
    <source>
        <dbReference type="ARBA" id="ARBA00004141"/>
    </source>
</evidence>
<evidence type="ECO:0000256" key="6">
    <source>
        <dbReference type="ARBA" id="ARBA00023136"/>
    </source>
</evidence>
<protein>
    <submittedName>
        <fullName evidence="8">Uncharacterized protein high affinity iron permease</fullName>
    </submittedName>
</protein>
<feature type="transmembrane region" description="Helical" evidence="7">
    <location>
        <begin position="6"/>
        <end position="29"/>
    </location>
</feature>
<evidence type="ECO:0000313" key="8">
    <source>
        <dbReference type="EMBL" id="CAL18215.1"/>
    </source>
</evidence>
<evidence type="ECO:0000256" key="7">
    <source>
        <dbReference type="SAM" id="Phobius"/>
    </source>
</evidence>
<keyword evidence="3" id="KW-0813">Transport</keyword>
<dbReference type="GO" id="GO:0015093">
    <property type="term" value="F:ferrous iron transmembrane transporter activity"/>
    <property type="evidence" value="ECO:0007669"/>
    <property type="project" value="TreeGrafter"/>
</dbReference>
<dbReference type="EMBL" id="AM286215">
    <property type="protein sequence ID" value="CAL18215.1"/>
    <property type="molecule type" value="Genomic_DNA"/>
</dbReference>
<keyword evidence="4 7" id="KW-0812">Transmembrane</keyword>
<feature type="transmembrane region" description="Helical" evidence="7">
    <location>
        <begin position="50"/>
        <end position="74"/>
    </location>
</feature>
<feature type="transmembrane region" description="Helical" evidence="7">
    <location>
        <begin position="294"/>
        <end position="313"/>
    </location>
</feature>
<keyword evidence="6 7" id="KW-0472">Membrane</keyword>